<dbReference type="Proteomes" id="UP000466345">
    <property type="component" value="Unassembled WGS sequence"/>
</dbReference>
<feature type="transmembrane region" description="Helical" evidence="2">
    <location>
        <begin position="106"/>
        <end position="130"/>
    </location>
</feature>
<dbReference type="Pfam" id="PF13828">
    <property type="entry name" value="DUF4190"/>
    <property type="match status" value="1"/>
</dbReference>
<dbReference type="Pfam" id="PF08044">
    <property type="entry name" value="DUF1707"/>
    <property type="match status" value="1"/>
</dbReference>
<dbReference type="InterPro" id="IPR012551">
    <property type="entry name" value="DUF1707_SHOCT-like"/>
</dbReference>
<evidence type="ECO:0000256" key="1">
    <source>
        <dbReference type="SAM" id="MobiDB-lite"/>
    </source>
</evidence>
<name>A0A7K0CJ02_9ACTN</name>
<evidence type="ECO:0000256" key="2">
    <source>
        <dbReference type="SAM" id="Phobius"/>
    </source>
</evidence>
<evidence type="ECO:0000313" key="5">
    <source>
        <dbReference type="EMBL" id="MQY13323.1"/>
    </source>
</evidence>
<gene>
    <name evidence="5" type="ORF">SRB5_34670</name>
</gene>
<protein>
    <recommendedName>
        <fullName evidence="7">DUF4190 domain-containing protein</fullName>
    </recommendedName>
</protein>
<evidence type="ECO:0000313" key="6">
    <source>
        <dbReference type="Proteomes" id="UP000466345"/>
    </source>
</evidence>
<dbReference type="PANTHER" id="PTHR40763:SF4">
    <property type="entry name" value="DUF1707 DOMAIN-CONTAINING PROTEIN"/>
    <property type="match status" value="1"/>
</dbReference>
<dbReference type="AlphaFoldDB" id="A0A7K0CJ02"/>
<reference evidence="5 6" key="1">
    <citation type="submission" date="2019-10" db="EMBL/GenBank/DDBJ databases">
        <title>Streptomyces smaragdinus sp. nov. and Streptomyces fabii sp. nov., isolated from the gut of fungus growing-termite Macrotermes natalensis.</title>
        <authorList>
            <person name="Schwitalla J."/>
            <person name="Benndorf R."/>
            <person name="Martin K."/>
            <person name="De Beer W."/>
            <person name="Kaster A.-K."/>
            <person name="Vollmers J."/>
            <person name="Poulsen M."/>
            <person name="Beemelmanns C."/>
        </authorList>
    </citation>
    <scope>NUCLEOTIDE SEQUENCE [LARGE SCALE GENOMIC DNA]</scope>
    <source>
        <strain evidence="5 6">RB5</strain>
    </source>
</reference>
<proteinExistence type="predicted"/>
<organism evidence="5 6">
    <name type="scientific">Streptomyces smaragdinus</name>
    <dbReference type="NCBI Taxonomy" id="2585196"/>
    <lineage>
        <taxon>Bacteria</taxon>
        <taxon>Bacillati</taxon>
        <taxon>Actinomycetota</taxon>
        <taxon>Actinomycetes</taxon>
        <taxon>Kitasatosporales</taxon>
        <taxon>Streptomycetaceae</taxon>
        <taxon>Streptomyces</taxon>
    </lineage>
</organism>
<dbReference type="InterPro" id="IPR025241">
    <property type="entry name" value="DUF4190"/>
</dbReference>
<accession>A0A7K0CJ02</accession>
<feature type="domain" description="DUF1707" evidence="3">
    <location>
        <begin position="15"/>
        <end position="67"/>
    </location>
</feature>
<evidence type="ECO:0008006" key="7">
    <source>
        <dbReference type="Google" id="ProtNLM"/>
    </source>
</evidence>
<dbReference type="PANTHER" id="PTHR40763">
    <property type="entry name" value="MEMBRANE PROTEIN-RELATED"/>
    <property type="match status" value="1"/>
</dbReference>
<comment type="caution">
    <text evidence="5">The sequence shown here is derived from an EMBL/GenBank/DDBJ whole genome shotgun (WGS) entry which is preliminary data.</text>
</comment>
<evidence type="ECO:0000259" key="4">
    <source>
        <dbReference type="Pfam" id="PF13828"/>
    </source>
</evidence>
<feature type="transmembrane region" description="Helical" evidence="2">
    <location>
        <begin position="150"/>
        <end position="169"/>
    </location>
</feature>
<keyword evidence="2" id="KW-0812">Transmembrane</keyword>
<evidence type="ECO:0000259" key="3">
    <source>
        <dbReference type="Pfam" id="PF08044"/>
    </source>
</evidence>
<keyword evidence="2" id="KW-1133">Transmembrane helix</keyword>
<keyword evidence="2" id="KW-0472">Membrane</keyword>
<feature type="domain" description="DUF4190" evidence="4">
    <location>
        <begin position="107"/>
        <end position="167"/>
    </location>
</feature>
<feature type="region of interest" description="Disordered" evidence="1">
    <location>
        <begin position="1"/>
        <end position="23"/>
    </location>
</feature>
<sequence>MSMQPYGPGGGSPSMRASDADRERAVDVLRAGFAEGRLTKTEYDDRVGRAYEAQTYADLHRLVGDLPQGPAPTAFLAPPQLPMPAMPRWGMQTPLAPPPPSRTNNAAVAALICGIGTPLTCGFLGLPALISGLVARREIRHTGESGDGMALTGIVIGAMGMALWLIFFLTRNF</sequence>
<keyword evidence="6" id="KW-1185">Reference proteome</keyword>
<dbReference type="EMBL" id="WEGJ01000012">
    <property type="protein sequence ID" value="MQY13323.1"/>
    <property type="molecule type" value="Genomic_DNA"/>
</dbReference>